<dbReference type="EMBL" id="SWDB01000031">
    <property type="protein sequence ID" value="TKB44151.1"/>
    <property type="molecule type" value="Genomic_DNA"/>
</dbReference>
<proteinExistence type="predicted"/>
<accession>A0A4U1B316</accession>
<dbReference type="AlphaFoldDB" id="A0A4U1B316"/>
<sequence length="101" mass="11480">MINFVYKGDRLHFSGGYWGDNIRGIELGIPFYDIKHSYLTTINATVGHTRTEDSMNDVDEWTYVGVSTTIDFNGFYIEPGLTIGKGDYDSPQLSLQLGYLW</sequence>
<gene>
    <name evidence="1" type="ORF">E8M12_13010</name>
</gene>
<protein>
    <submittedName>
        <fullName evidence="1">Uncharacterized protein</fullName>
    </submittedName>
</protein>
<comment type="caution">
    <text evidence="1">The sequence shown here is derived from an EMBL/GenBank/DDBJ whole genome shotgun (WGS) entry which is preliminary data.</text>
</comment>
<evidence type="ECO:0000313" key="2">
    <source>
        <dbReference type="Proteomes" id="UP000307999"/>
    </source>
</evidence>
<evidence type="ECO:0000313" key="1">
    <source>
        <dbReference type="EMBL" id="TKB44151.1"/>
    </source>
</evidence>
<dbReference type="OrthoDB" id="6393182at2"/>
<keyword evidence="2" id="KW-1185">Reference proteome</keyword>
<organism evidence="1 2">
    <name type="scientific">Thalassotalea mangrovi</name>
    <dbReference type="NCBI Taxonomy" id="2572245"/>
    <lineage>
        <taxon>Bacteria</taxon>
        <taxon>Pseudomonadati</taxon>
        <taxon>Pseudomonadota</taxon>
        <taxon>Gammaproteobacteria</taxon>
        <taxon>Alteromonadales</taxon>
        <taxon>Colwelliaceae</taxon>
        <taxon>Thalassotalea</taxon>
    </lineage>
</organism>
<reference evidence="1 2" key="1">
    <citation type="submission" date="2019-04" db="EMBL/GenBank/DDBJ databases">
        <title>Thalassotalea guangxiensis sp. nov., isolated from sediment of the coastal wetland.</title>
        <authorList>
            <person name="Zheng S."/>
            <person name="Zhang D."/>
        </authorList>
    </citation>
    <scope>NUCLEOTIDE SEQUENCE [LARGE SCALE GENOMIC DNA]</scope>
    <source>
        <strain evidence="1 2">ZS-4</strain>
    </source>
</reference>
<dbReference type="Proteomes" id="UP000307999">
    <property type="component" value="Unassembled WGS sequence"/>
</dbReference>
<name>A0A4U1B316_9GAMM</name>